<feature type="region of interest" description="Disordered" evidence="1">
    <location>
        <begin position="61"/>
        <end position="112"/>
    </location>
</feature>
<keyword evidence="3" id="KW-1185">Reference proteome</keyword>
<evidence type="ECO:0000313" key="2">
    <source>
        <dbReference type="EMBL" id="PNF38943.1"/>
    </source>
</evidence>
<dbReference type="OrthoDB" id="10033548at2759"/>
<accession>A0A2J7RDN3</accession>
<feature type="compositionally biased region" description="Polar residues" evidence="1">
    <location>
        <begin position="61"/>
        <end position="77"/>
    </location>
</feature>
<dbReference type="STRING" id="105785.A0A2J7RDN3"/>
<reference evidence="2 3" key="1">
    <citation type="submission" date="2017-12" db="EMBL/GenBank/DDBJ databases">
        <title>Hemimetabolous genomes reveal molecular basis of termite eusociality.</title>
        <authorList>
            <person name="Harrison M.C."/>
            <person name="Jongepier E."/>
            <person name="Robertson H.M."/>
            <person name="Arning N."/>
            <person name="Bitard-Feildel T."/>
            <person name="Chao H."/>
            <person name="Childers C.P."/>
            <person name="Dinh H."/>
            <person name="Doddapaneni H."/>
            <person name="Dugan S."/>
            <person name="Gowin J."/>
            <person name="Greiner C."/>
            <person name="Han Y."/>
            <person name="Hu H."/>
            <person name="Hughes D.S.T."/>
            <person name="Huylmans A.-K."/>
            <person name="Kemena C."/>
            <person name="Kremer L.P.M."/>
            <person name="Lee S.L."/>
            <person name="Lopez-Ezquerra A."/>
            <person name="Mallet L."/>
            <person name="Monroy-Kuhn J.M."/>
            <person name="Moser A."/>
            <person name="Murali S.C."/>
            <person name="Muzny D.M."/>
            <person name="Otani S."/>
            <person name="Piulachs M.-D."/>
            <person name="Poelchau M."/>
            <person name="Qu J."/>
            <person name="Schaub F."/>
            <person name="Wada-Katsumata A."/>
            <person name="Worley K.C."/>
            <person name="Xie Q."/>
            <person name="Ylla G."/>
            <person name="Poulsen M."/>
            <person name="Gibbs R.A."/>
            <person name="Schal C."/>
            <person name="Richards S."/>
            <person name="Belles X."/>
            <person name="Korb J."/>
            <person name="Bornberg-Bauer E."/>
        </authorList>
    </citation>
    <scope>NUCLEOTIDE SEQUENCE [LARGE SCALE GENOMIC DNA]</scope>
    <source>
        <tissue evidence="2">Whole body</tissue>
    </source>
</reference>
<dbReference type="Proteomes" id="UP000235965">
    <property type="component" value="Unassembled WGS sequence"/>
</dbReference>
<gene>
    <name evidence="2" type="ORF">B7P43_G07032</name>
</gene>
<comment type="caution">
    <text evidence="2">The sequence shown here is derived from an EMBL/GenBank/DDBJ whole genome shotgun (WGS) entry which is preliminary data.</text>
</comment>
<dbReference type="InParanoid" id="A0A2J7RDN3"/>
<organism evidence="2 3">
    <name type="scientific">Cryptotermes secundus</name>
    <dbReference type="NCBI Taxonomy" id="105785"/>
    <lineage>
        <taxon>Eukaryota</taxon>
        <taxon>Metazoa</taxon>
        <taxon>Ecdysozoa</taxon>
        <taxon>Arthropoda</taxon>
        <taxon>Hexapoda</taxon>
        <taxon>Insecta</taxon>
        <taxon>Pterygota</taxon>
        <taxon>Neoptera</taxon>
        <taxon>Polyneoptera</taxon>
        <taxon>Dictyoptera</taxon>
        <taxon>Blattodea</taxon>
        <taxon>Blattoidea</taxon>
        <taxon>Termitoidae</taxon>
        <taxon>Kalotermitidae</taxon>
        <taxon>Cryptotermitinae</taxon>
        <taxon>Cryptotermes</taxon>
    </lineage>
</organism>
<evidence type="ECO:0000313" key="3">
    <source>
        <dbReference type="Proteomes" id="UP000235965"/>
    </source>
</evidence>
<evidence type="ECO:0000256" key="1">
    <source>
        <dbReference type="SAM" id="MobiDB-lite"/>
    </source>
</evidence>
<dbReference type="EMBL" id="NEVH01005287">
    <property type="protein sequence ID" value="PNF38943.1"/>
    <property type="molecule type" value="Genomic_DNA"/>
</dbReference>
<proteinExistence type="predicted"/>
<feature type="compositionally biased region" description="Polar residues" evidence="1">
    <location>
        <begin position="87"/>
        <end position="104"/>
    </location>
</feature>
<dbReference type="AlphaFoldDB" id="A0A2J7RDN3"/>
<sequence>MGDFKFSVNSSVGSVSSVEFAASSTTSSSLFFTTPTSVPDTISSHQHSAMQDELLIEKSAVKSQQQLSPNSDVNGEQTVKAKEDDSSSANIGSGIQTEKPNEQGQIGPAVTSPLQLGTGFNVSEPSLNVINSSNTSTASLWSSGPMEEGLLHSLNVPAVNGTLAFQNFPPTNPNPLYNTNLGPQIAGLPQSQGQPPQRRAITATHNFPHNLSRHIQQQNPQNMFMPNKGYTSWSNTQQNTWSPGPQNQANIQGLSPWNRGRSVPNLNPLQTMGNMGNLGNRKPSPTFSHQHSAMVISPIKFRRSTSYPGKGLFPQPPTFEITNMDENRDVLLPYPVCLLHHSCVIEKPLSRIMMQSIYWQCFGRGENSCKLNIFLENGFDTSSEAKKKRKAISFCSAV</sequence>
<name>A0A2J7RDN3_9NEOP</name>
<protein>
    <submittedName>
        <fullName evidence="2">Uncharacterized protein</fullName>
    </submittedName>
</protein>